<organism evidence="6 7">
    <name type="scientific">Paraburkholderia silvatlantica</name>
    <dbReference type="NCBI Taxonomy" id="321895"/>
    <lineage>
        <taxon>Bacteria</taxon>
        <taxon>Pseudomonadati</taxon>
        <taxon>Pseudomonadota</taxon>
        <taxon>Betaproteobacteria</taxon>
        <taxon>Burkholderiales</taxon>
        <taxon>Burkholderiaceae</taxon>
        <taxon>Paraburkholderia</taxon>
    </lineage>
</organism>
<keyword evidence="2 4" id="KW-0238">DNA-binding</keyword>
<dbReference type="PANTHER" id="PTHR47506:SF1">
    <property type="entry name" value="HTH-TYPE TRANSCRIPTIONAL REGULATOR YJDC"/>
    <property type="match status" value="1"/>
</dbReference>
<protein>
    <submittedName>
        <fullName evidence="6">TetR family transcriptional regulator</fullName>
    </submittedName>
</protein>
<dbReference type="PROSITE" id="PS50977">
    <property type="entry name" value="HTH_TETR_2"/>
    <property type="match status" value="1"/>
</dbReference>
<evidence type="ECO:0000256" key="1">
    <source>
        <dbReference type="ARBA" id="ARBA00023015"/>
    </source>
</evidence>
<dbReference type="GO" id="GO:0003677">
    <property type="term" value="F:DNA binding"/>
    <property type="evidence" value="ECO:0007669"/>
    <property type="project" value="UniProtKB-UniRule"/>
</dbReference>
<proteinExistence type="predicted"/>
<keyword evidence="3" id="KW-0804">Transcription</keyword>
<accession>A0A2V4U3B7</accession>
<evidence type="ECO:0000256" key="2">
    <source>
        <dbReference type="ARBA" id="ARBA00023125"/>
    </source>
</evidence>
<feature type="domain" description="HTH tetR-type" evidence="5">
    <location>
        <begin position="48"/>
        <end position="108"/>
    </location>
</feature>
<evidence type="ECO:0000256" key="4">
    <source>
        <dbReference type="PROSITE-ProRule" id="PRU00335"/>
    </source>
</evidence>
<comment type="caution">
    <text evidence="6">The sequence shown here is derived from an EMBL/GenBank/DDBJ whole genome shotgun (WGS) entry which is preliminary data.</text>
</comment>
<dbReference type="PANTHER" id="PTHR47506">
    <property type="entry name" value="TRANSCRIPTIONAL REGULATORY PROTEIN"/>
    <property type="match status" value="1"/>
</dbReference>
<sequence length="228" mass="25296">MSFSNLVQTCLYLYTLQTGLYYCQMDNDQNLEPGGASPRRGPPRKGEPSARERILATASKLFYRDGIRAVGIDTVLAESGVAKASLYRAFPSKDALITAFVTEHDQAFWARWDALAAQYVDEPRAFLKAFLISLAERISRPDFRGCPFLNVSTEFPDDAYDARRVARANKDKLRSRLAETCSRIGIADPDRTAGQLLLLINGAYVTAQMASDAELSRSLTDAAERLVE</sequence>
<dbReference type="PRINTS" id="PR00455">
    <property type="entry name" value="HTHTETR"/>
</dbReference>
<dbReference type="InterPro" id="IPR009057">
    <property type="entry name" value="Homeodomain-like_sf"/>
</dbReference>
<dbReference type="EMBL" id="QJSQ01000004">
    <property type="protein sequence ID" value="PYE25434.1"/>
    <property type="molecule type" value="Genomic_DNA"/>
</dbReference>
<evidence type="ECO:0000313" key="6">
    <source>
        <dbReference type="EMBL" id="PYE25434.1"/>
    </source>
</evidence>
<dbReference type="SUPFAM" id="SSF48498">
    <property type="entry name" value="Tetracyclin repressor-like, C-terminal domain"/>
    <property type="match status" value="1"/>
</dbReference>
<dbReference type="SUPFAM" id="SSF46689">
    <property type="entry name" value="Homeodomain-like"/>
    <property type="match status" value="1"/>
</dbReference>
<evidence type="ECO:0000256" key="3">
    <source>
        <dbReference type="ARBA" id="ARBA00023163"/>
    </source>
</evidence>
<reference evidence="6 7" key="1">
    <citation type="submission" date="2018-06" db="EMBL/GenBank/DDBJ databases">
        <title>Genomic Encyclopedia of Type Strains, Phase IV (KMG-V): Genome sequencing to study the core and pangenomes of soil and plant-associated prokaryotes.</title>
        <authorList>
            <person name="Whitman W."/>
        </authorList>
    </citation>
    <scope>NUCLEOTIDE SEQUENCE [LARGE SCALE GENOMIC DNA]</scope>
    <source>
        <strain evidence="6 7">SRCL-318</strain>
    </source>
</reference>
<dbReference type="InterPro" id="IPR036271">
    <property type="entry name" value="Tet_transcr_reg_TetR-rel_C_sf"/>
</dbReference>
<dbReference type="Pfam" id="PF00440">
    <property type="entry name" value="TetR_N"/>
    <property type="match status" value="1"/>
</dbReference>
<feature type="DNA-binding region" description="H-T-H motif" evidence="4">
    <location>
        <begin position="71"/>
        <end position="90"/>
    </location>
</feature>
<dbReference type="RefSeq" id="WP_220039337.1">
    <property type="nucleotide sequence ID" value="NZ_QJSQ01000004.1"/>
</dbReference>
<dbReference type="Gene3D" id="1.10.357.10">
    <property type="entry name" value="Tetracycline Repressor, domain 2"/>
    <property type="match status" value="1"/>
</dbReference>
<evidence type="ECO:0000259" key="5">
    <source>
        <dbReference type="PROSITE" id="PS50977"/>
    </source>
</evidence>
<dbReference type="InterPro" id="IPR001647">
    <property type="entry name" value="HTH_TetR"/>
</dbReference>
<name>A0A2V4U3B7_9BURK</name>
<keyword evidence="1" id="KW-0805">Transcription regulation</keyword>
<dbReference type="AlphaFoldDB" id="A0A2V4U3B7"/>
<dbReference type="Proteomes" id="UP000247772">
    <property type="component" value="Unassembled WGS sequence"/>
</dbReference>
<evidence type="ECO:0000313" key="7">
    <source>
        <dbReference type="Proteomes" id="UP000247772"/>
    </source>
</evidence>
<gene>
    <name evidence="6" type="ORF">C7410_10411</name>
</gene>